<evidence type="ECO:0000313" key="1">
    <source>
        <dbReference type="EMBL" id="KKN20212.1"/>
    </source>
</evidence>
<proteinExistence type="predicted"/>
<comment type="caution">
    <text evidence="1">The sequence shown here is derived from an EMBL/GenBank/DDBJ whole genome shotgun (WGS) entry which is preliminary data.</text>
</comment>
<sequence>MYKAIRFGTMGKKEGNYRATRTDQRSNLLKIVGLHRLISKLVLEKYGGMTRKGLEMLICADMIERKTGQYFTKSTLLHYSSCYEYREIAYWCRDMGKLGYVSLVEGHKRAFGGGEWWNLTGKGQYCLQYYSRLMLQHLKNRVPHIKSSWKG</sequence>
<dbReference type="AlphaFoldDB" id="A0A0F9P730"/>
<gene>
    <name evidence="1" type="ORF">LCGC14_0937930</name>
</gene>
<reference evidence="1" key="1">
    <citation type="journal article" date="2015" name="Nature">
        <title>Complex archaea that bridge the gap between prokaryotes and eukaryotes.</title>
        <authorList>
            <person name="Spang A."/>
            <person name="Saw J.H."/>
            <person name="Jorgensen S.L."/>
            <person name="Zaremba-Niedzwiedzka K."/>
            <person name="Martijn J."/>
            <person name="Lind A.E."/>
            <person name="van Eijk R."/>
            <person name="Schleper C."/>
            <person name="Guy L."/>
            <person name="Ettema T.J."/>
        </authorList>
    </citation>
    <scope>NUCLEOTIDE SEQUENCE</scope>
</reference>
<accession>A0A0F9P730</accession>
<dbReference type="EMBL" id="LAZR01003264">
    <property type="protein sequence ID" value="KKN20212.1"/>
    <property type="molecule type" value="Genomic_DNA"/>
</dbReference>
<name>A0A0F9P730_9ZZZZ</name>
<protein>
    <submittedName>
        <fullName evidence="1">Uncharacterized protein</fullName>
    </submittedName>
</protein>
<organism evidence="1">
    <name type="scientific">marine sediment metagenome</name>
    <dbReference type="NCBI Taxonomy" id="412755"/>
    <lineage>
        <taxon>unclassified sequences</taxon>
        <taxon>metagenomes</taxon>
        <taxon>ecological metagenomes</taxon>
    </lineage>
</organism>